<accession>A0A2M9ZQ81</accession>
<organism evidence="2 4">
    <name type="scientific">Leptospira perolatii</name>
    <dbReference type="NCBI Taxonomy" id="2023191"/>
    <lineage>
        <taxon>Bacteria</taxon>
        <taxon>Pseudomonadati</taxon>
        <taxon>Spirochaetota</taxon>
        <taxon>Spirochaetia</taxon>
        <taxon>Leptospirales</taxon>
        <taxon>Leptospiraceae</taxon>
        <taxon>Leptospira</taxon>
    </lineage>
</organism>
<evidence type="ECO:0000313" key="4">
    <source>
        <dbReference type="Proteomes" id="UP000231990"/>
    </source>
</evidence>
<protein>
    <submittedName>
        <fullName evidence="2">Uncharacterized protein</fullName>
    </submittedName>
</protein>
<keyword evidence="3" id="KW-1185">Reference proteome</keyword>
<dbReference type="AlphaFoldDB" id="A0A2M9ZQ81"/>
<gene>
    <name evidence="1" type="ORF">CH360_13180</name>
    <name evidence="2" type="ORF">CH373_04150</name>
</gene>
<dbReference type="Proteomes" id="UP000231962">
    <property type="component" value="Unassembled WGS sequence"/>
</dbReference>
<sequence>MAYTKVYFPVQRAPPFWVGAGAKRWYPPSTVTNFSVSQAFFRAIELVGAPTKLPIHRIRIR</sequence>
<reference evidence="3 4" key="1">
    <citation type="submission" date="2017-07" db="EMBL/GenBank/DDBJ databases">
        <title>Leptospira spp. isolated from tropical soils.</title>
        <authorList>
            <person name="Thibeaux R."/>
            <person name="Iraola G."/>
            <person name="Ferres I."/>
            <person name="Bierque E."/>
            <person name="Girault D."/>
            <person name="Soupe-Gilbert M.-E."/>
            <person name="Picardeau M."/>
            <person name="Goarant C."/>
        </authorList>
    </citation>
    <scope>NUCLEOTIDE SEQUENCE [LARGE SCALE GENOMIC DNA]</scope>
    <source>
        <strain evidence="2 4">FH1-B-B1</strain>
        <strain evidence="1 3">FH1-B-C1</strain>
    </source>
</reference>
<name>A0A2M9ZQ81_9LEPT</name>
<evidence type="ECO:0000313" key="3">
    <source>
        <dbReference type="Proteomes" id="UP000231962"/>
    </source>
</evidence>
<evidence type="ECO:0000313" key="2">
    <source>
        <dbReference type="EMBL" id="PJZ74121.1"/>
    </source>
</evidence>
<dbReference type="Proteomes" id="UP000231990">
    <property type="component" value="Unassembled WGS sequence"/>
</dbReference>
<dbReference type="EMBL" id="NPDY01000013">
    <property type="protein sequence ID" value="PJZ69010.1"/>
    <property type="molecule type" value="Genomic_DNA"/>
</dbReference>
<dbReference type="EMBL" id="NPDZ01000002">
    <property type="protein sequence ID" value="PJZ74121.1"/>
    <property type="molecule type" value="Genomic_DNA"/>
</dbReference>
<proteinExistence type="predicted"/>
<comment type="caution">
    <text evidence="2">The sequence shown here is derived from an EMBL/GenBank/DDBJ whole genome shotgun (WGS) entry which is preliminary data.</text>
</comment>
<evidence type="ECO:0000313" key="1">
    <source>
        <dbReference type="EMBL" id="PJZ69010.1"/>
    </source>
</evidence>